<feature type="compositionally biased region" description="Low complexity" evidence="1">
    <location>
        <begin position="88"/>
        <end position="98"/>
    </location>
</feature>
<reference evidence="3 4" key="1">
    <citation type="submission" date="2018-02" db="EMBL/GenBank/DDBJ databases">
        <title>The genomes of Aspergillus section Nigri reveals drivers in fungal speciation.</title>
        <authorList>
            <consortium name="DOE Joint Genome Institute"/>
            <person name="Vesth T.C."/>
            <person name="Nybo J."/>
            <person name="Theobald S."/>
            <person name="Brandl J."/>
            <person name="Frisvad J.C."/>
            <person name="Nielsen K.F."/>
            <person name="Lyhne E.K."/>
            <person name="Kogle M.E."/>
            <person name="Kuo A."/>
            <person name="Riley R."/>
            <person name="Clum A."/>
            <person name="Nolan M."/>
            <person name="Lipzen A."/>
            <person name="Salamov A."/>
            <person name="Henrissat B."/>
            <person name="Wiebenga A."/>
            <person name="De vries R.P."/>
            <person name="Grigoriev I.V."/>
            <person name="Mortensen U.H."/>
            <person name="Andersen M.R."/>
            <person name="Baker S.E."/>
        </authorList>
    </citation>
    <scope>NUCLEOTIDE SEQUENCE [LARGE SCALE GENOMIC DNA]</scope>
    <source>
        <strain evidence="3 4">CBS 101889</strain>
    </source>
</reference>
<evidence type="ECO:0000313" key="4">
    <source>
        <dbReference type="Proteomes" id="UP000248961"/>
    </source>
</evidence>
<keyword evidence="2" id="KW-0732">Signal</keyword>
<evidence type="ECO:0000256" key="2">
    <source>
        <dbReference type="SAM" id="SignalP"/>
    </source>
</evidence>
<dbReference type="Proteomes" id="UP000248961">
    <property type="component" value="Unassembled WGS sequence"/>
</dbReference>
<protein>
    <submittedName>
        <fullName evidence="3">Uncharacterized protein</fullName>
    </submittedName>
</protein>
<feature type="region of interest" description="Disordered" evidence="1">
    <location>
        <begin position="75"/>
        <end position="98"/>
    </location>
</feature>
<feature type="chain" id="PRO_5017337808" evidence="2">
    <location>
        <begin position="32"/>
        <end position="160"/>
    </location>
</feature>
<dbReference type="AlphaFoldDB" id="A0A395HSK8"/>
<feature type="signal peptide" evidence="2">
    <location>
        <begin position="1"/>
        <end position="31"/>
    </location>
</feature>
<dbReference type="RefSeq" id="XP_025549633.1">
    <property type="nucleotide sequence ID" value="XM_025690014.1"/>
</dbReference>
<name>A0A395HSK8_ASPHC</name>
<evidence type="ECO:0000256" key="1">
    <source>
        <dbReference type="SAM" id="MobiDB-lite"/>
    </source>
</evidence>
<proteinExistence type="predicted"/>
<dbReference type="GeneID" id="37194303"/>
<accession>A0A395HSK8</accession>
<gene>
    <name evidence="3" type="ORF">BO97DRAFT_127177</name>
</gene>
<sequence>MSRTHAATIPVLSLHLSHLLCLFLSKPPVQLQTVEQTKSLRNQLTYPTISPDIQEIQHTPPQYTPTFTYTSRRYELSTSRPRPKQSHSRPGSISSQSSKIIKVQTTYCVPPVNLNLARTDRITTTTAAVQLPMSVPSQESLAKLLWPRGFASRPPRESYG</sequence>
<dbReference type="VEuPathDB" id="FungiDB:BO97DRAFT_127177"/>
<organism evidence="3 4">
    <name type="scientific">Aspergillus homomorphus (strain CBS 101889)</name>
    <dbReference type="NCBI Taxonomy" id="1450537"/>
    <lineage>
        <taxon>Eukaryota</taxon>
        <taxon>Fungi</taxon>
        <taxon>Dikarya</taxon>
        <taxon>Ascomycota</taxon>
        <taxon>Pezizomycotina</taxon>
        <taxon>Eurotiomycetes</taxon>
        <taxon>Eurotiomycetidae</taxon>
        <taxon>Eurotiales</taxon>
        <taxon>Aspergillaceae</taxon>
        <taxon>Aspergillus</taxon>
        <taxon>Aspergillus subgen. Circumdati</taxon>
    </lineage>
</organism>
<evidence type="ECO:0000313" key="3">
    <source>
        <dbReference type="EMBL" id="RAL10479.1"/>
    </source>
</evidence>
<dbReference type="EMBL" id="KZ824295">
    <property type="protein sequence ID" value="RAL10479.1"/>
    <property type="molecule type" value="Genomic_DNA"/>
</dbReference>
<keyword evidence="4" id="KW-1185">Reference proteome</keyword>